<protein>
    <submittedName>
        <fullName evidence="7">Polysaccharide biosynthesis protein</fullName>
    </submittedName>
</protein>
<keyword evidence="3 6" id="KW-0812">Transmembrane</keyword>
<keyword evidence="5 6" id="KW-0472">Membrane</keyword>
<organism evidence="7 8">
    <name type="scientific">Anatilimnocola aggregata</name>
    <dbReference type="NCBI Taxonomy" id="2528021"/>
    <lineage>
        <taxon>Bacteria</taxon>
        <taxon>Pseudomonadati</taxon>
        <taxon>Planctomycetota</taxon>
        <taxon>Planctomycetia</taxon>
        <taxon>Pirellulales</taxon>
        <taxon>Pirellulaceae</taxon>
        <taxon>Anatilimnocola</taxon>
    </lineage>
</organism>
<keyword evidence="2" id="KW-1003">Cell membrane</keyword>
<evidence type="ECO:0000256" key="5">
    <source>
        <dbReference type="ARBA" id="ARBA00023136"/>
    </source>
</evidence>
<feature type="transmembrane region" description="Helical" evidence="6">
    <location>
        <begin position="351"/>
        <end position="368"/>
    </location>
</feature>
<dbReference type="KEGG" id="aagg:ETAA8_61920"/>
<dbReference type="GO" id="GO:0005886">
    <property type="term" value="C:plasma membrane"/>
    <property type="evidence" value="ECO:0007669"/>
    <property type="project" value="UniProtKB-SubCell"/>
</dbReference>
<feature type="transmembrane region" description="Helical" evidence="6">
    <location>
        <begin position="444"/>
        <end position="467"/>
    </location>
</feature>
<evidence type="ECO:0000313" key="7">
    <source>
        <dbReference type="EMBL" id="QDU31039.1"/>
    </source>
</evidence>
<evidence type="ECO:0000256" key="4">
    <source>
        <dbReference type="ARBA" id="ARBA00022989"/>
    </source>
</evidence>
<feature type="transmembrane region" description="Helical" evidence="6">
    <location>
        <begin position="388"/>
        <end position="409"/>
    </location>
</feature>
<evidence type="ECO:0000256" key="2">
    <source>
        <dbReference type="ARBA" id="ARBA00022475"/>
    </source>
</evidence>
<evidence type="ECO:0000256" key="6">
    <source>
        <dbReference type="SAM" id="Phobius"/>
    </source>
</evidence>
<evidence type="ECO:0000256" key="3">
    <source>
        <dbReference type="ARBA" id="ARBA00022692"/>
    </source>
</evidence>
<reference evidence="7 8" key="1">
    <citation type="submission" date="2019-02" db="EMBL/GenBank/DDBJ databases">
        <title>Deep-cultivation of Planctomycetes and their phenomic and genomic characterization uncovers novel biology.</title>
        <authorList>
            <person name="Wiegand S."/>
            <person name="Jogler M."/>
            <person name="Boedeker C."/>
            <person name="Pinto D."/>
            <person name="Vollmers J."/>
            <person name="Rivas-Marin E."/>
            <person name="Kohn T."/>
            <person name="Peeters S.H."/>
            <person name="Heuer A."/>
            <person name="Rast P."/>
            <person name="Oberbeckmann S."/>
            <person name="Bunk B."/>
            <person name="Jeske O."/>
            <person name="Meyerdierks A."/>
            <person name="Storesund J.E."/>
            <person name="Kallscheuer N."/>
            <person name="Luecker S."/>
            <person name="Lage O.M."/>
            <person name="Pohl T."/>
            <person name="Merkel B.J."/>
            <person name="Hornburger P."/>
            <person name="Mueller R.-W."/>
            <person name="Bruemmer F."/>
            <person name="Labrenz M."/>
            <person name="Spormann A.M."/>
            <person name="Op den Camp H."/>
            <person name="Overmann J."/>
            <person name="Amann R."/>
            <person name="Jetten M.S.M."/>
            <person name="Mascher T."/>
            <person name="Medema M.H."/>
            <person name="Devos D.P."/>
            <person name="Kaster A.-K."/>
            <person name="Ovreas L."/>
            <person name="Rohde M."/>
            <person name="Galperin M.Y."/>
            <person name="Jogler C."/>
        </authorList>
    </citation>
    <scope>NUCLEOTIDE SEQUENCE [LARGE SCALE GENOMIC DNA]</scope>
    <source>
        <strain evidence="7 8">ETA_A8</strain>
    </source>
</reference>
<dbReference type="PANTHER" id="PTHR30250">
    <property type="entry name" value="PST FAMILY PREDICTED COLANIC ACID TRANSPORTER"/>
    <property type="match status" value="1"/>
</dbReference>
<name>A0A517YLE2_9BACT</name>
<evidence type="ECO:0000313" key="8">
    <source>
        <dbReference type="Proteomes" id="UP000315017"/>
    </source>
</evidence>
<feature type="transmembrane region" description="Helical" evidence="6">
    <location>
        <begin position="43"/>
        <end position="64"/>
    </location>
</feature>
<feature type="transmembrane region" description="Helical" evidence="6">
    <location>
        <begin position="312"/>
        <end position="331"/>
    </location>
</feature>
<sequence>MDATSQLPSNDLAALAAVRECADVDEGQAVTNDVAVLPLSHSVLWVVLARAWSVASTAALAFLLPKLFSDSVCGEVLLIINLIGLAAMVASFGLPEAMIRLVAERLAHQRLASIRPLIARCGQLLFCTTLVVATAVSIYFWVHGFDFFHLPRNPLLSLAIATAIVVLSWQLVGVAILRGLHEVRWSNLLSGGQSGGPIAVTAFMLVLALVFLWQSTLLTSTYVAILLLHAILFTGGLTAWRLWKTMPAPGTAGLLASMSAEHVPSFRDLAADALPIALSQIAAFCTLSADLWVAGRFLGTDDVAFYGSAKRLVLLVGIPEQLALLAIIANIPDLYSRGKLAELQHLVRKMTTLAAIPALIACLGLLLVPEQILSIAFKPHYKVAASALMILTLGQLSANLLGPCGYMLLMTGHRWSVLLITSLCGSAAIIAGAYGAAYGGLMGLAIAAASCTAAQVILEWLAAGYFVGVWCHASPWALTAKGMAFATEEKVS</sequence>
<feature type="transmembrane region" description="Helical" evidence="6">
    <location>
        <begin position="154"/>
        <end position="177"/>
    </location>
</feature>
<accession>A0A517YLE2</accession>
<dbReference type="Pfam" id="PF01943">
    <property type="entry name" value="Polysacc_synt"/>
    <property type="match status" value="1"/>
</dbReference>
<dbReference type="EMBL" id="CP036274">
    <property type="protein sequence ID" value="QDU31039.1"/>
    <property type="molecule type" value="Genomic_DNA"/>
</dbReference>
<dbReference type="AlphaFoldDB" id="A0A517YLE2"/>
<dbReference type="RefSeq" id="WP_202921342.1">
    <property type="nucleotide sequence ID" value="NZ_CP036274.1"/>
</dbReference>
<comment type="subcellular location">
    <subcellularLocation>
        <location evidence="1">Cell membrane</location>
        <topology evidence="1">Multi-pass membrane protein</topology>
    </subcellularLocation>
</comment>
<dbReference type="InterPro" id="IPR002797">
    <property type="entry name" value="Polysacc_synth"/>
</dbReference>
<feature type="transmembrane region" description="Helical" evidence="6">
    <location>
        <begin position="124"/>
        <end position="142"/>
    </location>
</feature>
<keyword evidence="4 6" id="KW-1133">Transmembrane helix</keyword>
<evidence type="ECO:0000256" key="1">
    <source>
        <dbReference type="ARBA" id="ARBA00004651"/>
    </source>
</evidence>
<dbReference type="Proteomes" id="UP000315017">
    <property type="component" value="Chromosome"/>
</dbReference>
<feature type="transmembrane region" description="Helical" evidence="6">
    <location>
        <begin position="222"/>
        <end position="243"/>
    </location>
</feature>
<keyword evidence="8" id="KW-1185">Reference proteome</keyword>
<feature type="transmembrane region" description="Helical" evidence="6">
    <location>
        <begin position="76"/>
        <end position="103"/>
    </location>
</feature>
<gene>
    <name evidence="7" type="ORF">ETAA8_61920</name>
</gene>
<dbReference type="PANTHER" id="PTHR30250:SF11">
    <property type="entry name" value="O-ANTIGEN TRANSPORTER-RELATED"/>
    <property type="match status" value="1"/>
</dbReference>
<feature type="transmembrane region" description="Helical" evidence="6">
    <location>
        <begin position="198"/>
        <end position="216"/>
    </location>
</feature>
<dbReference type="InterPro" id="IPR050833">
    <property type="entry name" value="Poly_Biosynth_Transport"/>
</dbReference>
<proteinExistence type="predicted"/>